<accession>A0A1H8NLF7</accession>
<gene>
    <name evidence="1" type="ORF">SAMN04490178_101140</name>
</gene>
<protein>
    <submittedName>
        <fullName evidence="1">Uncharacterized protein</fullName>
    </submittedName>
</protein>
<dbReference type="RefSeq" id="WP_091743468.1">
    <property type="nucleotide sequence ID" value="NZ_FODY01000001.1"/>
</dbReference>
<proteinExistence type="predicted"/>
<dbReference type="EMBL" id="FODY01000001">
    <property type="protein sequence ID" value="SEO30213.1"/>
    <property type="molecule type" value="Genomic_DNA"/>
</dbReference>
<organism evidence="1 2">
    <name type="scientific">Propionispora vibrioides</name>
    <dbReference type="NCBI Taxonomy" id="112903"/>
    <lineage>
        <taxon>Bacteria</taxon>
        <taxon>Bacillati</taxon>
        <taxon>Bacillota</taxon>
        <taxon>Negativicutes</taxon>
        <taxon>Selenomonadales</taxon>
        <taxon>Sporomusaceae</taxon>
        <taxon>Propionispora</taxon>
    </lineage>
</organism>
<evidence type="ECO:0000313" key="1">
    <source>
        <dbReference type="EMBL" id="SEO30213.1"/>
    </source>
</evidence>
<reference evidence="1 2" key="1">
    <citation type="submission" date="2016-10" db="EMBL/GenBank/DDBJ databases">
        <authorList>
            <person name="de Groot N.N."/>
        </authorList>
    </citation>
    <scope>NUCLEOTIDE SEQUENCE [LARGE SCALE GENOMIC DNA]</scope>
    <source>
        <strain evidence="1 2">DSM 13305</strain>
    </source>
</reference>
<dbReference type="Proteomes" id="UP000198847">
    <property type="component" value="Unassembled WGS sequence"/>
</dbReference>
<dbReference type="STRING" id="112903.SAMN04490178_101140"/>
<keyword evidence="2" id="KW-1185">Reference proteome</keyword>
<sequence length="155" mass="17844">MKKTFAKDLERAIIEELEQLKKRTPELTCLWDLLLVLQEEFIQVLQSDEPASLEIGRLTGSDEDWKQVHAYIAGMEGAVLQRAIPLWTIYSLLERAAQYYHQAGVNSAYPKEKAWYLSLEQIKLMEKRKVGGAVRTVHNHLWGQLGFAPFMIGKE</sequence>
<dbReference type="OrthoDB" id="1680399at2"/>
<evidence type="ECO:0000313" key="2">
    <source>
        <dbReference type="Proteomes" id="UP000198847"/>
    </source>
</evidence>
<dbReference type="AlphaFoldDB" id="A0A1H8NLF7"/>
<name>A0A1H8NLF7_9FIRM</name>